<keyword evidence="2" id="KW-0131">Cell cycle</keyword>
<protein>
    <submittedName>
        <fullName evidence="2">Cell division protein SepF</fullName>
    </submittedName>
</protein>
<organism evidence="2 3">
    <name type="scientific">Streptomyces scabichelini</name>
    <dbReference type="NCBI Taxonomy" id="2711217"/>
    <lineage>
        <taxon>Bacteria</taxon>
        <taxon>Bacillati</taxon>
        <taxon>Actinomycetota</taxon>
        <taxon>Actinomycetes</taxon>
        <taxon>Kitasatosporales</taxon>
        <taxon>Streptomycetaceae</taxon>
        <taxon>Streptomyces</taxon>
    </lineage>
</organism>
<keyword evidence="3" id="KW-1185">Reference proteome</keyword>
<sequence length="101" mass="10895">MGARPGLRPRGAAGPRRKAHDHGRRCTPHGREVAEHLINHVAVLLDLSTADTDIAKRILDFSSGVVEHTCEACGEPGRIRLRGDGPRVWMQAGCGNCRVPA</sequence>
<dbReference type="InterPro" id="IPR007561">
    <property type="entry name" value="Cell_div_SepF/SepF-rel"/>
</dbReference>
<keyword evidence="2" id="KW-0132">Cell division</keyword>
<comment type="caution">
    <text evidence="2">The sequence shown here is derived from an EMBL/GenBank/DDBJ whole genome shotgun (WGS) entry which is preliminary data.</text>
</comment>
<feature type="compositionally biased region" description="Basic residues" evidence="1">
    <location>
        <begin position="15"/>
        <end position="27"/>
    </location>
</feature>
<dbReference type="EMBL" id="JAAKZY010000004">
    <property type="protein sequence ID" value="NGO06520.1"/>
    <property type="molecule type" value="Genomic_DNA"/>
</dbReference>
<dbReference type="GO" id="GO:0090529">
    <property type="term" value="P:cell septum assembly"/>
    <property type="evidence" value="ECO:0007669"/>
    <property type="project" value="InterPro"/>
</dbReference>
<name>A0A6G4UXX4_9ACTN</name>
<feature type="region of interest" description="Disordered" evidence="1">
    <location>
        <begin position="1"/>
        <end position="27"/>
    </location>
</feature>
<reference evidence="2 3" key="1">
    <citation type="submission" date="2020-02" db="EMBL/GenBank/DDBJ databases">
        <title>Whole-genome analyses of novel actinobacteria.</title>
        <authorList>
            <person name="Sahin N."/>
            <person name="Gencbay T."/>
        </authorList>
    </citation>
    <scope>NUCLEOTIDE SEQUENCE [LARGE SCALE GENOMIC DNA]</scope>
    <source>
        <strain evidence="2 3">HC44</strain>
    </source>
</reference>
<proteinExistence type="predicted"/>
<dbReference type="Proteomes" id="UP000472335">
    <property type="component" value="Unassembled WGS sequence"/>
</dbReference>
<dbReference type="AlphaFoldDB" id="A0A6G4UXX4"/>
<dbReference type="Gene3D" id="3.30.110.150">
    <property type="entry name" value="SepF-like protein"/>
    <property type="match status" value="1"/>
</dbReference>
<dbReference type="Pfam" id="PF04472">
    <property type="entry name" value="SepF"/>
    <property type="match status" value="1"/>
</dbReference>
<feature type="compositionally biased region" description="Low complexity" evidence="1">
    <location>
        <begin position="1"/>
        <end position="14"/>
    </location>
</feature>
<dbReference type="InterPro" id="IPR038594">
    <property type="entry name" value="SepF-like_sf"/>
</dbReference>
<accession>A0A6G4UXX4</accession>
<evidence type="ECO:0000256" key="1">
    <source>
        <dbReference type="SAM" id="MobiDB-lite"/>
    </source>
</evidence>
<evidence type="ECO:0000313" key="3">
    <source>
        <dbReference type="Proteomes" id="UP000472335"/>
    </source>
</evidence>
<gene>
    <name evidence="2" type="ORF">G5C60_02235</name>
</gene>
<evidence type="ECO:0000313" key="2">
    <source>
        <dbReference type="EMBL" id="NGO06520.1"/>
    </source>
</evidence>